<evidence type="ECO:0000313" key="3">
    <source>
        <dbReference type="Proteomes" id="UP000694892"/>
    </source>
</evidence>
<name>A0A974E2X8_XENLA</name>
<accession>A0A974E2X8</accession>
<keyword evidence="1" id="KW-0472">Membrane</keyword>
<reference evidence="3" key="1">
    <citation type="journal article" date="2016" name="Nature">
        <title>Genome evolution in the allotetraploid frog Xenopus laevis.</title>
        <authorList>
            <person name="Session A.M."/>
            <person name="Uno Y."/>
            <person name="Kwon T."/>
            <person name="Chapman J.A."/>
            <person name="Toyoda A."/>
            <person name="Takahashi S."/>
            <person name="Fukui A."/>
            <person name="Hikosaka A."/>
            <person name="Suzuki A."/>
            <person name="Kondo M."/>
            <person name="van Heeringen S.J."/>
            <person name="Quigley I."/>
            <person name="Heinz S."/>
            <person name="Ogino H."/>
            <person name="Ochi H."/>
            <person name="Hellsten U."/>
            <person name="Lyons J.B."/>
            <person name="Simakov O."/>
            <person name="Putnam N."/>
            <person name="Stites J."/>
            <person name="Kuroki Y."/>
            <person name="Tanaka T."/>
            <person name="Michiue T."/>
            <person name="Watanabe M."/>
            <person name="Bogdanovic O."/>
            <person name="Lister R."/>
            <person name="Georgiou G."/>
            <person name="Paranjpe S.S."/>
            <person name="van Kruijsbergen I."/>
            <person name="Shu S."/>
            <person name="Carlson J."/>
            <person name="Kinoshita T."/>
            <person name="Ohta Y."/>
            <person name="Mawaribuchi S."/>
            <person name="Jenkins J."/>
            <person name="Grimwood J."/>
            <person name="Schmutz J."/>
            <person name="Mitros T."/>
            <person name="Mozaffari S.V."/>
            <person name="Suzuki Y."/>
            <person name="Haramoto Y."/>
            <person name="Yamamoto T.S."/>
            <person name="Takagi C."/>
            <person name="Heald R."/>
            <person name="Miller K."/>
            <person name="Haudenschild C."/>
            <person name="Kitzman J."/>
            <person name="Nakayama T."/>
            <person name="Izutsu Y."/>
            <person name="Robert J."/>
            <person name="Fortriede J."/>
            <person name="Burns K."/>
            <person name="Lotay V."/>
            <person name="Karimi K."/>
            <person name="Yasuoka Y."/>
            <person name="Dichmann D.S."/>
            <person name="Flajnik M.F."/>
            <person name="Houston D.W."/>
            <person name="Shendure J."/>
            <person name="DuPasquier L."/>
            <person name="Vize P.D."/>
            <person name="Zorn A.M."/>
            <person name="Ito M."/>
            <person name="Marcotte E.M."/>
            <person name="Wallingford J.B."/>
            <person name="Ito Y."/>
            <person name="Asashima M."/>
            <person name="Ueno N."/>
            <person name="Matsuda Y."/>
            <person name="Veenstra G.J."/>
            <person name="Fujiyama A."/>
            <person name="Harland R.M."/>
            <person name="Taira M."/>
            <person name="Rokhsar D.S."/>
        </authorList>
    </citation>
    <scope>NUCLEOTIDE SEQUENCE [LARGE SCALE GENOMIC DNA]</scope>
    <source>
        <strain evidence="3">J</strain>
    </source>
</reference>
<gene>
    <name evidence="2" type="ORF">XELAEV_18008581mg</name>
</gene>
<keyword evidence="1" id="KW-1133">Transmembrane helix</keyword>
<protein>
    <submittedName>
        <fullName evidence="2">Uncharacterized protein</fullName>
    </submittedName>
</protein>
<dbReference type="Proteomes" id="UP000694892">
    <property type="component" value="Chromosome 1L"/>
</dbReference>
<organism evidence="2 3">
    <name type="scientific">Xenopus laevis</name>
    <name type="common">African clawed frog</name>
    <dbReference type="NCBI Taxonomy" id="8355"/>
    <lineage>
        <taxon>Eukaryota</taxon>
        <taxon>Metazoa</taxon>
        <taxon>Chordata</taxon>
        <taxon>Craniata</taxon>
        <taxon>Vertebrata</taxon>
        <taxon>Euteleostomi</taxon>
        <taxon>Amphibia</taxon>
        <taxon>Batrachia</taxon>
        <taxon>Anura</taxon>
        <taxon>Pipoidea</taxon>
        <taxon>Pipidae</taxon>
        <taxon>Xenopodinae</taxon>
        <taxon>Xenopus</taxon>
        <taxon>Xenopus</taxon>
    </lineage>
</organism>
<sequence>MEISSFCLEMSLRSRSSSSSSCSLMSLNRAVTLSVSPASFSATSLLLFCSLLATLLVFSLFVLSFLRTFFSFCTL</sequence>
<proteinExistence type="predicted"/>
<evidence type="ECO:0000256" key="1">
    <source>
        <dbReference type="SAM" id="Phobius"/>
    </source>
</evidence>
<dbReference type="EMBL" id="CM004466">
    <property type="protein sequence ID" value="OCU02810.1"/>
    <property type="molecule type" value="Genomic_DNA"/>
</dbReference>
<dbReference type="AlphaFoldDB" id="A0A974E2X8"/>
<feature type="transmembrane region" description="Helical" evidence="1">
    <location>
        <begin position="45"/>
        <end position="66"/>
    </location>
</feature>
<keyword evidence="1" id="KW-0812">Transmembrane</keyword>
<evidence type="ECO:0000313" key="2">
    <source>
        <dbReference type="EMBL" id="OCU02810.1"/>
    </source>
</evidence>